<reference evidence="1 2" key="2">
    <citation type="submission" date="2018-11" db="EMBL/GenBank/DDBJ databases">
        <authorList>
            <consortium name="Pathogen Informatics"/>
        </authorList>
    </citation>
    <scope>NUCLEOTIDE SEQUENCE [LARGE SCALE GENOMIC DNA]</scope>
    <source>
        <strain evidence="1 2">NST_G2</strain>
    </source>
</reference>
<accession>A0A183SCR1</accession>
<proteinExistence type="predicted"/>
<dbReference type="WBParaSite" id="SSLN_0000207801-mRNA-1">
    <property type="protein sequence ID" value="SSLN_0000207801-mRNA-1"/>
    <property type="gene ID" value="SSLN_0000207801"/>
</dbReference>
<dbReference type="AlphaFoldDB" id="A0A183SCR1"/>
<evidence type="ECO:0000313" key="1">
    <source>
        <dbReference type="EMBL" id="VDL88394.1"/>
    </source>
</evidence>
<reference evidence="3" key="1">
    <citation type="submission" date="2016-06" db="UniProtKB">
        <authorList>
            <consortium name="WormBaseParasite"/>
        </authorList>
    </citation>
    <scope>IDENTIFICATION</scope>
</reference>
<name>A0A183SCR1_SCHSO</name>
<evidence type="ECO:0000313" key="2">
    <source>
        <dbReference type="Proteomes" id="UP000275846"/>
    </source>
</evidence>
<organism evidence="3">
    <name type="scientific">Schistocephalus solidus</name>
    <name type="common">Tapeworm</name>
    <dbReference type="NCBI Taxonomy" id="70667"/>
    <lineage>
        <taxon>Eukaryota</taxon>
        <taxon>Metazoa</taxon>
        <taxon>Spiralia</taxon>
        <taxon>Lophotrochozoa</taxon>
        <taxon>Platyhelminthes</taxon>
        <taxon>Cestoda</taxon>
        <taxon>Eucestoda</taxon>
        <taxon>Diphyllobothriidea</taxon>
        <taxon>Diphyllobothriidae</taxon>
        <taxon>Schistocephalus</taxon>
    </lineage>
</organism>
<protein>
    <submittedName>
        <fullName evidence="3">DUF1493 family protein</fullName>
    </submittedName>
</protein>
<keyword evidence="2" id="KW-1185">Reference proteome</keyword>
<dbReference type="Proteomes" id="UP000275846">
    <property type="component" value="Unassembled WGS sequence"/>
</dbReference>
<gene>
    <name evidence="1" type="ORF">SSLN_LOCUS2009</name>
</gene>
<evidence type="ECO:0000313" key="3">
    <source>
        <dbReference type="WBParaSite" id="SSLN_0000207801-mRNA-1"/>
    </source>
</evidence>
<dbReference type="EMBL" id="UYSU01012460">
    <property type="protein sequence ID" value="VDL88394.1"/>
    <property type="molecule type" value="Genomic_DNA"/>
</dbReference>
<sequence length="86" mass="10072">MGKNIQKWHLVVNFGLYCELDVREDGIQDAIELFDYFAFDDDEGIVDVSSPKRWPVVCKNQCLKLLERRSHWRPSDLLVHGPLEVK</sequence>